<dbReference type="InterPro" id="IPR032744">
    <property type="entry name" value="IGFL"/>
</dbReference>
<protein>
    <recommendedName>
        <fullName evidence="7">Insulin growth factor-like family member 3</fullName>
    </recommendedName>
</protein>
<comment type="similarity">
    <text evidence="2">Belongs to the IGFL family.</text>
</comment>
<reference evidence="5" key="2">
    <citation type="submission" date="2025-09" db="UniProtKB">
        <authorList>
            <consortium name="Ensembl"/>
        </authorList>
    </citation>
    <scope>IDENTIFICATION</scope>
</reference>
<dbReference type="Proteomes" id="UP000694564">
    <property type="component" value="Chromosome 17"/>
</dbReference>
<proteinExistence type="inferred from homology"/>
<dbReference type="GO" id="GO:0005102">
    <property type="term" value="F:signaling receptor binding"/>
    <property type="evidence" value="ECO:0007669"/>
    <property type="project" value="TreeGrafter"/>
</dbReference>
<dbReference type="Ensembl" id="ENSSVLT00005034631.1">
    <property type="protein sequence ID" value="ENSSVLP00005031186.1"/>
    <property type="gene ID" value="ENSSVLG00005024573.1"/>
</dbReference>
<evidence type="ECO:0000313" key="6">
    <source>
        <dbReference type="Proteomes" id="UP000694564"/>
    </source>
</evidence>
<dbReference type="GeneTree" id="ENSGT00390000009557"/>
<keyword evidence="3" id="KW-0964">Secreted</keyword>
<evidence type="ECO:0000256" key="3">
    <source>
        <dbReference type="ARBA" id="ARBA00022525"/>
    </source>
</evidence>
<keyword evidence="4" id="KW-0732">Signal</keyword>
<organism evidence="5 6">
    <name type="scientific">Sciurus vulgaris</name>
    <name type="common">Eurasian red squirrel</name>
    <dbReference type="NCBI Taxonomy" id="55149"/>
    <lineage>
        <taxon>Eukaryota</taxon>
        <taxon>Metazoa</taxon>
        <taxon>Chordata</taxon>
        <taxon>Craniata</taxon>
        <taxon>Vertebrata</taxon>
        <taxon>Euteleostomi</taxon>
        <taxon>Mammalia</taxon>
        <taxon>Eutheria</taxon>
        <taxon>Euarchontoglires</taxon>
        <taxon>Glires</taxon>
        <taxon>Rodentia</taxon>
        <taxon>Sciuromorpha</taxon>
        <taxon>Sciuridae</taxon>
        <taxon>Sciurinae</taxon>
        <taxon>Sciurini</taxon>
        <taxon>Sciurus</taxon>
    </lineage>
</organism>
<dbReference type="PANTHER" id="PTHR34827:SF5">
    <property type="entry name" value="INSULIN GROWTH FACTOR-LIKE FAMILY MEMBER 3"/>
    <property type="match status" value="1"/>
</dbReference>
<sequence>AVFMSQLLSSSDLEGGTAAAPWLCQPVLQCGDQIYNPLEQCCVDNTILPLKRTQLCGLNCIYWPCFELCCPESFGPRKNQILKMKALGVKSQCHSASIARDCGSRRCF</sequence>
<dbReference type="AlphaFoldDB" id="A0A8D2DTN6"/>
<keyword evidence="6" id="KW-1185">Reference proteome</keyword>
<dbReference type="Pfam" id="PF14653">
    <property type="entry name" value="IGFL"/>
    <property type="match status" value="1"/>
</dbReference>
<dbReference type="PANTHER" id="PTHR34827">
    <property type="entry name" value="INSULIN GROWTH FACTOR-LIKE FAMILY MEMBER 3-RELATED"/>
    <property type="match status" value="1"/>
</dbReference>
<reference evidence="5" key="1">
    <citation type="submission" date="2025-08" db="UniProtKB">
        <authorList>
            <consortium name="Ensembl"/>
        </authorList>
    </citation>
    <scope>IDENTIFICATION</scope>
</reference>
<dbReference type="GO" id="GO:0005615">
    <property type="term" value="C:extracellular space"/>
    <property type="evidence" value="ECO:0007669"/>
    <property type="project" value="TreeGrafter"/>
</dbReference>
<evidence type="ECO:0000256" key="1">
    <source>
        <dbReference type="ARBA" id="ARBA00004613"/>
    </source>
</evidence>
<evidence type="ECO:0008006" key="7">
    <source>
        <dbReference type="Google" id="ProtNLM"/>
    </source>
</evidence>
<evidence type="ECO:0000313" key="5">
    <source>
        <dbReference type="Ensembl" id="ENSSVLP00005031186.1"/>
    </source>
</evidence>
<name>A0A8D2DTN6_SCIVU</name>
<evidence type="ECO:0000256" key="2">
    <source>
        <dbReference type="ARBA" id="ARBA00009529"/>
    </source>
</evidence>
<comment type="subcellular location">
    <subcellularLocation>
        <location evidence="1">Secreted</location>
    </subcellularLocation>
</comment>
<evidence type="ECO:0000256" key="4">
    <source>
        <dbReference type="ARBA" id="ARBA00022729"/>
    </source>
</evidence>
<accession>A0A8D2DTN6</accession>